<geneLocation type="mitochondrion" evidence="1"/>
<protein>
    <submittedName>
        <fullName evidence="1">Uncharacterized protein</fullName>
    </submittedName>
</protein>
<sequence>MLLRSDELFILRPEGLISFFQTGRNMLLLHSRVSLCSPS</sequence>
<reference evidence="1" key="1">
    <citation type="journal article" date="2015" name="Genome Biol. Evol.">
        <title>Organellar Genomes of White Spruce (Picea glauca): Assembly and Annotation.</title>
        <authorList>
            <person name="Jackman S.D."/>
            <person name="Warren R.L."/>
            <person name="Gibb E.A."/>
            <person name="Vandervalk B.P."/>
            <person name="Mohamadi H."/>
            <person name="Chu J."/>
            <person name="Raymond A."/>
            <person name="Pleasance S."/>
            <person name="Coope R."/>
            <person name="Wildung M.R."/>
            <person name="Ritland C.E."/>
            <person name="Bousquet J."/>
            <person name="Jones S.J."/>
            <person name="Bohlmann J."/>
            <person name="Birol I."/>
        </authorList>
    </citation>
    <scope>NUCLEOTIDE SEQUENCE [LARGE SCALE GENOMIC DNA]</scope>
    <source>
        <tissue evidence="1">Flushing bud</tissue>
    </source>
</reference>
<gene>
    <name evidence="1" type="ORF">ABT39_MTgene998</name>
</gene>
<evidence type="ECO:0000313" key="1">
    <source>
        <dbReference type="EMBL" id="KUM51152.1"/>
    </source>
</evidence>
<dbReference type="AlphaFoldDB" id="A0A101M5A7"/>
<proteinExistence type="predicted"/>
<dbReference type="EMBL" id="LKAM01000001">
    <property type="protein sequence ID" value="KUM51152.1"/>
    <property type="molecule type" value="Genomic_DNA"/>
</dbReference>
<organism evidence="1">
    <name type="scientific">Picea glauca</name>
    <name type="common">White spruce</name>
    <name type="synonym">Pinus glauca</name>
    <dbReference type="NCBI Taxonomy" id="3330"/>
    <lineage>
        <taxon>Eukaryota</taxon>
        <taxon>Viridiplantae</taxon>
        <taxon>Streptophyta</taxon>
        <taxon>Embryophyta</taxon>
        <taxon>Tracheophyta</taxon>
        <taxon>Spermatophyta</taxon>
        <taxon>Pinopsida</taxon>
        <taxon>Pinidae</taxon>
        <taxon>Conifers I</taxon>
        <taxon>Pinales</taxon>
        <taxon>Pinaceae</taxon>
        <taxon>Picea</taxon>
    </lineage>
</organism>
<accession>A0A101M5A7</accession>
<name>A0A101M5A7_PICGL</name>
<keyword evidence="1" id="KW-0496">Mitochondrion</keyword>
<comment type="caution">
    <text evidence="1">The sequence shown here is derived from an EMBL/GenBank/DDBJ whole genome shotgun (WGS) entry which is preliminary data.</text>
</comment>